<dbReference type="PANTHER" id="PTHR14226">
    <property type="entry name" value="NEUROPATHY TARGET ESTERASE/SWISS CHEESE D.MELANOGASTER"/>
    <property type="match status" value="1"/>
</dbReference>
<comment type="caution">
    <text evidence="7">The sequence shown here is derived from an EMBL/GenBank/DDBJ whole genome shotgun (WGS) entry which is preliminary data.</text>
</comment>
<proteinExistence type="predicted"/>
<dbReference type="InterPro" id="IPR050301">
    <property type="entry name" value="NTE"/>
</dbReference>
<dbReference type="GO" id="GO:0016042">
    <property type="term" value="P:lipid catabolic process"/>
    <property type="evidence" value="ECO:0007669"/>
    <property type="project" value="UniProtKB-UniRule"/>
</dbReference>
<keyword evidence="2 4" id="KW-0442">Lipid degradation</keyword>
<dbReference type="InterPro" id="IPR002641">
    <property type="entry name" value="PNPLA_dom"/>
</dbReference>
<feature type="short sequence motif" description="DGA/G" evidence="4">
    <location>
        <begin position="244"/>
        <end position="246"/>
    </location>
</feature>
<feature type="short sequence motif" description="GXGXXG" evidence="4">
    <location>
        <begin position="70"/>
        <end position="75"/>
    </location>
</feature>
<evidence type="ECO:0000313" key="7">
    <source>
        <dbReference type="EMBL" id="MBO8433297.1"/>
    </source>
</evidence>
<dbReference type="PANTHER" id="PTHR14226:SF76">
    <property type="entry name" value="NTE FAMILY PROTEIN RSSA"/>
    <property type="match status" value="1"/>
</dbReference>
<reference evidence="7" key="1">
    <citation type="submission" date="2020-10" db="EMBL/GenBank/DDBJ databases">
        <authorList>
            <person name="Gilroy R."/>
        </authorList>
    </citation>
    <scope>NUCLEOTIDE SEQUENCE</scope>
    <source>
        <strain evidence="7">2889</strain>
    </source>
</reference>
<accession>A0A9D9H2Z1</accession>
<dbReference type="EMBL" id="JADIMZ010000126">
    <property type="protein sequence ID" value="MBO8433297.1"/>
    <property type="molecule type" value="Genomic_DNA"/>
</dbReference>
<reference evidence="7" key="2">
    <citation type="journal article" date="2021" name="PeerJ">
        <title>Extensive microbial diversity within the chicken gut microbiome revealed by metagenomics and culture.</title>
        <authorList>
            <person name="Gilroy R."/>
            <person name="Ravi A."/>
            <person name="Getino M."/>
            <person name="Pursley I."/>
            <person name="Horton D.L."/>
            <person name="Alikhan N.F."/>
            <person name="Baker D."/>
            <person name="Gharbi K."/>
            <person name="Hall N."/>
            <person name="Watson M."/>
            <person name="Adriaenssens E.M."/>
            <person name="Foster-Nyarko E."/>
            <person name="Jarju S."/>
            <person name="Secka A."/>
            <person name="Antonio M."/>
            <person name="Oren A."/>
            <person name="Chaudhuri R.R."/>
            <person name="La Ragione R."/>
            <person name="Hildebrand F."/>
            <person name="Pallen M.J."/>
        </authorList>
    </citation>
    <scope>NUCLEOTIDE SEQUENCE</scope>
    <source>
        <strain evidence="7">2889</strain>
    </source>
</reference>
<protein>
    <submittedName>
        <fullName evidence="7">Patatin-like phospholipase family protein</fullName>
    </submittedName>
</protein>
<feature type="chain" id="PRO_5038768213" evidence="5">
    <location>
        <begin position="29"/>
        <end position="788"/>
    </location>
</feature>
<dbReference type="Pfam" id="PF19143">
    <property type="entry name" value="Omp85_2"/>
    <property type="match status" value="1"/>
</dbReference>
<evidence type="ECO:0000256" key="1">
    <source>
        <dbReference type="ARBA" id="ARBA00022801"/>
    </source>
</evidence>
<dbReference type="InterPro" id="IPR043864">
    <property type="entry name" value="Omp85-like_dom"/>
</dbReference>
<dbReference type="Pfam" id="PF01734">
    <property type="entry name" value="Patatin"/>
    <property type="match status" value="1"/>
</dbReference>
<keyword evidence="3 4" id="KW-0443">Lipid metabolism</keyword>
<organism evidence="7 8">
    <name type="scientific">Candidatus Pullibacteroides excrementavium</name>
    <dbReference type="NCBI Taxonomy" id="2840905"/>
    <lineage>
        <taxon>Bacteria</taxon>
        <taxon>Pseudomonadati</taxon>
        <taxon>Bacteroidota</taxon>
        <taxon>Bacteroidia</taxon>
        <taxon>Bacteroidales</taxon>
        <taxon>Candidatus Pullibacteroides</taxon>
    </lineage>
</organism>
<evidence type="ECO:0000256" key="5">
    <source>
        <dbReference type="SAM" id="SignalP"/>
    </source>
</evidence>
<evidence type="ECO:0000313" key="8">
    <source>
        <dbReference type="Proteomes" id="UP000823612"/>
    </source>
</evidence>
<feature type="signal peptide" evidence="5">
    <location>
        <begin position="1"/>
        <end position="28"/>
    </location>
</feature>
<dbReference type="GO" id="GO:0016787">
    <property type="term" value="F:hydrolase activity"/>
    <property type="evidence" value="ECO:0007669"/>
    <property type="project" value="UniProtKB-UniRule"/>
</dbReference>
<dbReference type="Gene3D" id="3.10.20.310">
    <property type="entry name" value="membrane protein fhac"/>
    <property type="match status" value="1"/>
</dbReference>
<dbReference type="Gene3D" id="3.40.1090.10">
    <property type="entry name" value="Cytosolic phospholipase A2 catalytic domain"/>
    <property type="match status" value="2"/>
</dbReference>
<evidence type="ECO:0000256" key="2">
    <source>
        <dbReference type="ARBA" id="ARBA00022963"/>
    </source>
</evidence>
<feature type="active site" description="Nucleophile" evidence="4">
    <location>
        <position position="99"/>
    </location>
</feature>
<evidence type="ECO:0000256" key="3">
    <source>
        <dbReference type="ARBA" id="ARBA00023098"/>
    </source>
</evidence>
<keyword evidence="1 4" id="KW-0378">Hydrolase</keyword>
<gene>
    <name evidence="7" type="ORF">IAB08_08425</name>
</gene>
<sequence>MKTFFRTVLLWASMLLPGIGICSDNAYAHADSLQKEETFTIYQLDSSRWSHTQNTHFKGTRPRVGLVLSGGGAKGIAHVGVIKVLEELGIPIDYIGGTSMGSIIGGLYAYGYSAHELDSILTHADWGLLLSDRADWTDVFYVNKNEYMLRLPFGIGEDANSSIVPVGFLRGQHINNLFYTLTSQAYKSKTFKEFNIPFFCVGANIVNGQAAYLDSGNLAVAMRASMAVPGVFSPVKIDTMVLVDGGVLNNFPVDKIIEQGVDIVIGVDVGFSYAGTDNMNSFMDVLEEVIFMGSKNRVMDNRKACRVLIRPNMKGYTTTSFSKADSLMARGEAAARAPEIYAQLKQLAEELSEYEPEPPKEKKPYLPPEAVFISKIEYSGLKKYNRFFVNQFLQIESGKWTRLSDITDGIDRLYGSNVFRSVNYEFVQDSSFHDGTILIINVDEAPSNAFNLGLRYDNTRAAALLAGVEFRNLGFKNSLLTLDVELSRMSMASFDYTVMPDWRPRKNKYSVWLPSLGIGLDYYHINGYLYRNTESPSSRTSEIRSNLYRARIYGQSNWKLNILGIGIAYEYGNNQEWISSAIDRRDVFNNGYIYPYFYYRHNSFNQKYYPTKGSRMNLEVSFPVRVGSDPLPNISSHFLSAYWTGDFAIQSGKRLTFYPGFSIGTILFRSDATIPIQYQFFQGGCANIDGIYSSMLPGIQFGQSSGYHIVNARISAQIMIIKNLYLSIRGGIGKAEYEIIDMIRNFDHLIYGGNLGISYNTPIGPVGLSFQTSNIHKFNIFLNIGYWF</sequence>
<dbReference type="PROSITE" id="PS51635">
    <property type="entry name" value="PNPLA"/>
    <property type="match status" value="1"/>
</dbReference>
<evidence type="ECO:0000259" key="6">
    <source>
        <dbReference type="PROSITE" id="PS51635"/>
    </source>
</evidence>
<feature type="short sequence motif" description="GXSXG" evidence="4">
    <location>
        <begin position="97"/>
        <end position="101"/>
    </location>
</feature>
<dbReference type="InterPro" id="IPR016035">
    <property type="entry name" value="Acyl_Trfase/lysoPLipase"/>
</dbReference>
<dbReference type="Gene3D" id="2.40.160.50">
    <property type="entry name" value="membrane protein fhac: a member of the omp85/tpsb transporter family"/>
    <property type="match status" value="1"/>
</dbReference>
<name>A0A9D9H2Z1_9BACT</name>
<feature type="active site" description="Proton acceptor" evidence="4">
    <location>
        <position position="244"/>
    </location>
</feature>
<dbReference type="AlphaFoldDB" id="A0A9D9H2Z1"/>
<feature type="domain" description="PNPLA" evidence="6">
    <location>
        <begin position="66"/>
        <end position="257"/>
    </location>
</feature>
<dbReference type="Proteomes" id="UP000823612">
    <property type="component" value="Unassembled WGS sequence"/>
</dbReference>
<keyword evidence="5" id="KW-0732">Signal</keyword>
<evidence type="ECO:0000256" key="4">
    <source>
        <dbReference type="PROSITE-ProRule" id="PRU01161"/>
    </source>
</evidence>
<dbReference type="SUPFAM" id="SSF52151">
    <property type="entry name" value="FabD/lysophospholipase-like"/>
    <property type="match status" value="1"/>
</dbReference>
<dbReference type="CDD" id="cd07205">
    <property type="entry name" value="Pat_PNPLA6_PNPLA7_NTE1_like"/>
    <property type="match status" value="1"/>
</dbReference>